<feature type="domain" description="Rv2525c-like glycoside hydrolase-like" evidence="1">
    <location>
        <begin position="165"/>
        <end position="312"/>
    </location>
</feature>
<organism evidence="2 3">
    <name type="scientific">Duganella phyllosphaerae</name>
    <dbReference type="NCBI Taxonomy" id="762836"/>
    <lineage>
        <taxon>Bacteria</taxon>
        <taxon>Pseudomonadati</taxon>
        <taxon>Pseudomonadota</taxon>
        <taxon>Betaproteobacteria</taxon>
        <taxon>Burkholderiales</taxon>
        <taxon>Oxalobacteraceae</taxon>
        <taxon>Telluria group</taxon>
        <taxon>Duganella</taxon>
    </lineage>
</organism>
<dbReference type="Gene3D" id="3.20.20.80">
    <property type="entry name" value="Glycosidases"/>
    <property type="match status" value="1"/>
</dbReference>
<dbReference type="InterPro" id="IPR015020">
    <property type="entry name" value="Rv2525c-like_Glyco_Hydro-like"/>
</dbReference>
<dbReference type="SUPFAM" id="SSF51445">
    <property type="entry name" value="(Trans)glycosidases"/>
    <property type="match status" value="1"/>
</dbReference>
<accession>A0A1E7X658</accession>
<dbReference type="Pfam" id="PF08924">
    <property type="entry name" value="Rv2525c_GlyHyd-like"/>
    <property type="match status" value="1"/>
</dbReference>
<dbReference type="EMBL" id="LROM01000047">
    <property type="protein sequence ID" value="OFA08548.1"/>
    <property type="molecule type" value="Genomic_DNA"/>
</dbReference>
<dbReference type="Proteomes" id="UP000175989">
    <property type="component" value="Unassembled WGS sequence"/>
</dbReference>
<protein>
    <recommendedName>
        <fullName evidence="1">Rv2525c-like glycoside hydrolase-like domain-containing protein</fullName>
    </recommendedName>
</protein>
<name>A0A1E7X658_9BURK</name>
<keyword evidence="3" id="KW-1185">Reference proteome</keyword>
<evidence type="ECO:0000313" key="3">
    <source>
        <dbReference type="Proteomes" id="UP000175989"/>
    </source>
</evidence>
<dbReference type="AlphaFoldDB" id="A0A1E7X658"/>
<gene>
    <name evidence="2" type="ORF">DUPY_06770</name>
</gene>
<evidence type="ECO:0000313" key="2">
    <source>
        <dbReference type="EMBL" id="OFA08548.1"/>
    </source>
</evidence>
<evidence type="ECO:0000259" key="1">
    <source>
        <dbReference type="Pfam" id="PF08924"/>
    </source>
</evidence>
<dbReference type="InterPro" id="IPR017853">
    <property type="entry name" value="GH"/>
</dbReference>
<proteinExistence type="predicted"/>
<dbReference type="PATRIC" id="fig|762836.4.peg.720"/>
<comment type="caution">
    <text evidence="2">The sequence shown here is derived from an EMBL/GenBank/DDBJ whole genome shotgun (WGS) entry which is preliminary data.</text>
</comment>
<reference evidence="3" key="1">
    <citation type="journal article" date="2016" name="Front. Microbiol.">
        <title>Molecular Keys to the Janthinobacterium and Duganella spp. Interaction with the Plant Pathogen Fusarium graminearum.</title>
        <authorList>
            <person name="Haack F.S."/>
            <person name="Poehlein A."/>
            <person name="Kroger C."/>
            <person name="Voigt C.A."/>
            <person name="Piepenbring M."/>
            <person name="Bode H.B."/>
            <person name="Daniel R."/>
            <person name="Schafer W."/>
            <person name="Streit W.R."/>
        </authorList>
    </citation>
    <scope>NUCLEOTIDE SEQUENCE [LARGE SCALE GENOMIC DNA]</scope>
    <source>
        <strain evidence="3">T54</strain>
    </source>
</reference>
<sequence length="362" mass="38608">MTSARSAPLGASDPHPNDVRAELHRIAVSRAFAHAGASCQLLDYLVSHRHAQLYSAYSIGVEVFGRSPAAFDPADDPVVGLQLVRLRSKLGQYYAGEGRGNPLRIRIPVHGYRVRIERAEPEPLAGPMPSLRSVPAPSSTIPAGVPMVVMTGVKAAFELTQHAIAIKQQGVDFAIRYYSHSAGKNLSMAEARALTDAGIHIGVVWETIGAHLHSFSRAQGMADGAAAYLMAQSGITQPSGSAIYFEVDCNPNADDIAGPITRYFEGVNQAFKAARPGEPVYQVGVYGSAACCEAMVSVGLATLSWLAPAPDNTPSAPEAPKFESFNLKQLAPAVLPVDDGRRIHVELARSNEGWPTGFFQIL</sequence>
<dbReference type="RefSeq" id="WP_229255223.1">
    <property type="nucleotide sequence ID" value="NZ_LROM01000047.1"/>
</dbReference>